<dbReference type="Proteomes" id="UP000027100">
    <property type="component" value="Unassembled WGS sequence"/>
</dbReference>
<proteinExistence type="predicted"/>
<dbReference type="GO" id="GO:0016740">
    <property type="term" value="F:transferase activity"/>
    <property type="evidence" value="ECO:0007669"/>
    <property type="project" value="UniProtKB-KW"/>
</dbReference>
<sequence length="395" mass="44143">MRSSLKAVAPHVPFFIFLADEGLPDTGEHAVADEIRDRTITLEALALPDARDMAFRYTVLELATAIKPFCFKHVFDRLGFDRAVYFDPDIRMFAWPGEVDAALDEGAACALTPHICTPYTDNARPGIADLLQSGTFNLGFAAFANVPEARRFLDWWGERLVTGCLVDLAQGLFVDQRYVDLAPSFMASLRILRSKGLNVAYWNLHERPVTCTQGQWRAAGEPLSFFHFSGVVPGNPAVFSKHQDRFDINSAGEAGALVSLYLEELSAHGHETWSKVPYGFARYRDGSPIPPPARRRPFRPGSDPFAAYDHAYWEAPSDRIDPCGARRFTRMMEAIHSGRPDLQAAFPLATRRGRAAFLDWFDAHGARELNLPAARSSLWARLRLAARRRVPGLRP</sequence>
<evidence type="ECO:0000313" key="1">
    <source>
        <dbReference type="EMBL" id="KDA00634.1"/>
    </source>
</evidence>
<dbReference type="PATRIC" id="fig|1280954.3.peg.278"/>
<evidence type="ECO:0000313" key="2">
    <source>
        <dbReference type="Proteomes" id="UP000027100"/>
    </source>
</evidence>
<reference evidence="1 2" key="1">
    <citation type="journal article" date="2014" name="Antonie Van Leeuwenhoek">
        <title>Hyphomonas beringensis sp. nov. and Hyphomonas chukchiensis sp. nov., isolated from surface seawater of the Bering Sea and Chukchi Sea.</title>
        <authorList>
            <person name="Li C."/>
            <person name="Lai Q."/>
            <person name="Li G."/>
            <person name="Dong C."/>
            <person name="Wang J."/>
            <person name="Liao Y."/>
            <person name="Shao Z."/>
        </authorList>
    </citation>
    <scope>NUCLEOTIDE SEQUENCE [LARGE SCALE GENOMIC DNA]</scope>
    <source>
        <strain evidence="1 2">PS728</strain>
    </source>
</reference>
<comment type="caution">
    <text evidence="1">The sequence shown here is derived from an EMBL/GenBank/DDBJ whole genome shotgun (WGS) entry which is preliminary data.</text>
</comment>
<dbReference type="AlphaFoldDB" id="A0A062VQR4"/>
<dbReference type="eggNOG" id="COG0438">
    <property type="taxonomic scope" value="Bacteria"/>
</dbReference>
<dbReference type="STRING" id="1280954.HPO_01355"/>
<gene>
    <name evidence="1" type="ORF">HPO_01355</name>
</gene>
<dbReference type="InterPro" id="IPR029044">
    <property type="entry name" value="Nucleotide-diphossugar_trans"/>
</dbReference>
<protein>
    <submittedName>
        <fullName evidence="1">Group 1 glycosyl transferase</fullName>
    </submittedName>
</protein>
<organism evidence="1 2">
    <name type="scientific">Hyphomonas polymorpha PS728</name>
    <dbReference type="NCBI Taxonomy" id="1280954"/>
    <lineage>
        <taxon>Bacteria</taxon>
        <taxon>Pseudomonadati</taxon>
        <taxon>Pseudomonadota</taxon>
        <taxon>Alphaproteobacteria</taxon>
        <taxon>Hyphomonadales</taxon>
        <taxon>Hyphomonadaceae</taxon>
        <taxon>Hyphomonas</taxon>
    </lineage>
</organism>
<dbReference type="SUPFAM" id="SSF53448">
    <property type="entry name" value="Nucleotide-diphospho-sugar transferases"/>
    <property type="match status" value="1"/>
</dbReference>
<keyword evidence="1" id="KW-0808">Transferase</keyword>
<name>A0A062VQR4_9PROT</name>
<accession>A0A062VQR4</accession>
<dbReference type="EMBL" id="ARYM01000001">
    <property type="protein sequence ID" value="KDA00634.1"/>
    <property type="molecule type" value="Genomic_DNA"/>
</dbReference>
<keyword evidence="2" id="KW-1185">Reference proteome</keyword>